<evidence type="ECO:0000256" key="4">
    <source>
        <dbReference type="ARBA" id="ARBA00022801"/>
    </source>
</evidence>
<dbReference type="PANTHER" id="PTHR30302:SF1">
    <property type="entry name" value="HYDROGENASE 2 MATURATION PROTEASE"/>
    <property type="match status" value="1"/>
</dbReference>
<dbReference type="Gene3D" id="3.40.50.1450">
    <property type="entry name" value="HybD-like"/>
    <property type="match status" value="1"/>
</dbReference>
<dbReference type="SUPFAM" id="SSF53163">
    <property type="entry name" value="HybD-like"/>
    <property type="match status" value="1"/>
</dbReference>
<evidence type="ECO:0000256" key="3">
    <source>
        <dbReference type="ARBA" id="ARBA00022750"/>
    </source>
</evidence>
<protein>
    <submittedName>
        <fullName evidence="5">Hydrogenase 2 maturation endopeptidase</fullName>
    </submittedName>
</protein>
<dbReference type="OrthoDB" id="9772602at2"/>
<dbReference type="NCBIfam" id="TIGR00072">
    <property type="entry name" value="hydrog_prot"/>
    <property type="match status" value="1"/>
</dbReference>
<keyword evidence="3" id="KW-0064">Aspartyl protease</keyword>
<keyword evidence="4" id="KW-0378">Hydrolase</keyword>
<reference evidence="5 6" key="1">
    <citation type="submission" date="2015-12" db="EMBL/GenBank/DDBJ databases">
        <title>Genome sequence of Mucilaginibacter gotjawali.</title>
        <authorList>
            <person name="Lee J.S."/>
            <person name="Lee K.C."/>
            <person name="Kim K.K."/>
            <person name="Lee B.W."/>
        </authorList>
    </citation>
    <scope>NUCLEOTIDE SEQUENCE [LARGE SCALE GENOMIC DNA]</scope>
    <source>
        <strain evidence="5 6">SA3-7</strain>
    </source>
</reference>
<comment type="similarity">
    <text evidence="1">Belongs to the peptidase A31 family.</text>
</comment>
<organism evidence="5 6">
    <name type="scientific">Mucilaginibacter gotjawali</name>
    <dbReference type="NCBI Taxonomy" id="1550579"/>
    <lineage>
        <taxon>Bacteria</taxon>
        <taxon>Pseudomonadati</taxon>
        <taxon>Bacteroidota</taxon>
        <taxon>Sphingobacteriia</taxon>
        <taxon>Sphingobacteriales</taxon>
        <taxon>Sphingobacteriaceae</taxon>
        <taxon>Mucilaginibacter</taxon>
    </lineage>
</organism>
<sequence length="156" mass="16926">MKQDSSSSKALLICIGNEFREDDGLGLYIGRHDKIRSLRNMVVIENSGDGMAMMDAWKDGGTVILADAVRSGRPAGTLFHFDLLKDPIPPDLFILSTHNIGIPGCIALSEKLDLLPEQLLFYGVEGQNFGHGKKLSPIVKAATDGLIDQIVADFES</sequence>
<dbReference type="RefSeq" id="WP_096351521.1">
    <property type="nucleotide sequence ID" value="NZ_AP017313.1"/>
</dbReference>
<evidence type="ECO:0000313" key="6">
    <source>
        <dbReference type="Proteomes" id="UP000218263"/>
    </source>
</evidence>
<dbReference type="Pfam" id="PF01750">
    <property type="entry name" value="HycI"/>
    <property type="match status" value="1"/>
</dbReference>
<accession>A0A120MXT1</accession>
<dbReference type="EMBL" id="AP017313">
    <property type="protein sequence ID" value="BAU53817.1"/>
    <property type="molecule type" value="Genomic_DNA"/>
</dbReference>
<gene>
    <name evidence="5" type="ORF">MgSA37_01988</name>
</gene>
<proteinExistence type="inferred from homology"/>
<dbReference type="GO" id="GO:0004190">
    <property type="term" value="F:aspartic-type endopeptidase activity"/>
    <property type="evidence" value="ECO:0007669"/>
    <property type="project" value="UniProtKB-KW"/>
</dbReference>
<dbReference type="CDD" id="cd00518">
    <property type="entry name" value="H2MP"/>
    <property type="match status" value="1"/>
</dbReference>
<dbReference type="Proteomes" id="UP000218263">
    <property type="component" value="Chromosome"/>
</dbReference>
<dbReference type="PANTHER" id="PTHR30302">
    <property type="entry name" value="HYDROGENASE 1 MATURATION PROTEASE"/>
    <property type="match status" value="1"/>
</dbReference>
<evidence type="ECO:0000313" key="5">
    <source>
        <dbReference type="EMBL" id="BAU53817.1"/>
    </source>
</evidence>
<name>A0A120MXT1_9SPHI</name>
<evidence type="ECO:0000256" key="1">
    <source>
        <dbReference type="ARBA" id="ARBA00006814"/>
    </source>
</evidence>
<dbReference type="AlphaFoldDB" id="A0A120MXT1"/>
<evidence type="ECO:0000256" key="2">
    <source>
        <dbReference type="ARBA" id="ARBA00022670"/>
    </source>
</evidence>
<dbReference type="InterPro" id="IPR000671">
    <property type="entry name" value="Peptidase_A31"/>
</dbReference>
<dbReference type="GO" id="GO:0008047">
    <property type="term" value="F:enzyme activator activity"/>
    <property type="evidence" value="ECO:0007669"/>
    <property type="project" value="InterPro"/>
</dbReference>
<dbReference type="KEGG" id="mgot:MgSA37_01988"/>
<dbReference type="GO" id="GO:0016485">
    <property type="term" value="P:protein processing"/>
    <property type="evidence" value="ECO:0007669"/>
    <property type="project" value="TreeGrafter"/>
</dbReference>
<keyword evidence="2" id="KW-0645">Protease</keyword>
<keyword evidence="6" id="KW-1185">Reference proteome</keyword>
<dbReference type="InterPro" id="IPR023430">
    <property type="entry name" value="Pept_HybD-like_dom_sf"/>
</dbReference>